<dbReference type="InterPro" id="IPR004244">
    <property type="entry name" value="Transposase_22"/>
</dbReference>
<dbReference type="AlphaFoldDB" id="A0A9Q1F6C7"/>
<reference evidence="1" key="1">
    <citation type="journal article" date="2023" name="Science">
        <title>Genome structures resolve the early diversification of teleost fishes.</title>
        <authorList>
            <person name="Parey E."/>
            <person name="Louis A."/>
            <person name="Montfort J."/>
            <person name="Bouchez O."/>
            <person name="Roques C."/>
            <person name="Iampietro C."/>
            <person name="Lluch J."/>
            <person name="Castinel A."/>
            <person name="Donnadieu C."/>
            <person name="Desvignes T."/>
            <person name="Floi Bucao C."/>
            <person name="Jouanno E."/>
            <person name="Wen M."/>
            <person name="Mejri S."/>
            <person name="Dirks R."/>
            <person name="Jansen H."/>
            <person name="Henkel C."/>
            <person name="Chen W.J."/>
            <person name="Zahm M."/>
            <person name="Cabau C."/>
            <person name="Klopp C."/>
            <person name="Thompson A.W."/>
            <person name="Robinson-Rechavi M."/>
            <person name="Braasch I."/>
            <person name="Lecointre G."/>
            <person name="Bobe J."/>
            <person name="Postlethwait J.H."/>
            <person name="Berthelot C."/>
            <person name="Roest Crollius H."/>
            <person name="Guiguen Y."/>
        </authorList>
    </citation>
    <scope>NUCLEOTIDE SEQUENCE</scope>
    <source>
        <strain evidence="1">WJC10195</strain>
    </source>
</reference>
<dbReference type="PANTHER" id="PTHR11505">
    <property type="entry name" value="L1 TRANSPOSABLE ELEMENT-RELATED"/>
    <property type="match status" value="1"/>
</dbReference>
<dbReference type="EMBL" id="JAINUF010000008">
    <property type="protein sequence ID" value="KAJ8351978.1"/>
    <property type="molecule type" value="Genomic_DNA"/>
</dbReference>
<dbReference type="OrthoDB" id="10059413at2759"/>
<protein>
    <recommendedName>
        <fullName evidence="3">Transposase element L1Md-A101/L1Md-A102/L1Md-A2</fullName>
    </recommendedName>
</protein>
<dbReference type="Gene3D" id="1.20.5.340">
    <property type="match status" value="1"/>
</dbReference>
<proteinExistence type="predicted"/>
<keyword evidence="2" id="KW-1185">Reference proteome</keyword>
<evidence type="ECO:0008006" key="3">
    <source>
        <dbReference type="Google" id="ProtNLM"/>
    </source>
</evidence>
<name>A0A9Q1F6C7_SYNKA</name>
<dbReference type="Proteomes" id="UP001152622">
    <property type="component" value="Chromosome 8"/>
</dbReference>
<comment type="caution">
    <text evidence="1">The sequence shown here is derived from an EMBL/GenBank/DDBJ whole genome shotgun (WGS) entry which is preliminary data.</text>
</comment>
<evidence type="ECO:0000313" key="1">
    <source>
        <dbReference type="EMBL" id="KAJ8351978.1"/>
    </source>
</evidence>
<dbReference type="InterPro" id="IPR042566">
    <property type="entry name" value="L1_C"/>
</dbReference>
<evidence type="ECO:0000313" key="2">
    <source>
        <dbReference type="Proteomes" id="UP001152622"/>
    </source>
</evidence>
<sequence>MPALTSLLEEHRQAISSALSTEFKSTFASLETKLDAVRTTVTDFGERIEILETNASSTEECIQALETSCSTLTEACARLRAKNSDLEGRSRRNNVRRRNDLKYQGTPIRIYEDYSPDVLEQRAAYREVMAKLYNLGLRPALLYPARLQITDRDGNKRRFSSAGEAATFVRSWSAS</sequence>
<organism evidence="1 2">
    <name type="scientific">Synaphobranchus kaupii</name>
    <name type="common">Kaup's arrowtooth eel</name>
    <dbReference type="NCBI Taxonomy" id="118154"/>
    <lineage>
        <taxon>Eukaryota</taxon>
        <taxon>Metazoa</taxon>
        <taxon>Chordata</taxon>
        <taxon>Craniata</taxon>
        <taxon>Vertebrata</taxon>
        <taxon>Euteleostomi</taxon>
        <taxon>Actinopterygii</taxon>
        <taxon>Neopterygii</taxon>
        <taxon>Teleostei</taxon>
        <taxon>Anguilliformes</taxon>
        <taxon>Synaphobranchidae</taxon>
        <taxon>Synaphobranchus</taxon>
    </lineage>
</organism>
<gene>
    <name evidence="1" type="ORF">SKAU_G00234540</name>
</gene>
<dbReference type="Gene3D" id="3.30.250.20">
    <property type="entry name" value="L1 transposable element, C-terminal domain"/>
    <property type="match status" value="1"/>
</dbReference>
<accession>A0A9Q1F6C7</accession>